<evidence type="ECO:0000313" key="8">
    <source>
        <dbReference type="EMBL" id="RIA55608.1"/>
    </source>
</evidence>
<dbReference type="Proteomes" id="UP000266273">
    <property type="component" value="Unassembled WGS sequence"/>
</dbReference>
<evidence type="ECO:0000256" key="2">
    <source>
        <dbReference type="ARBA" id="ARBA00022714"/>
    </source>
</evidence>
<dbReference type="Pfam" id="PF00848">
    <property type="entry name" value="Ring_hydroxyl_A"/>
    <property type="match status" value="1"/>
</dbReference>
<evidence type="ECO:0000256" key="4">
    <source>
        <dbReference type="ARBA" id="ARBA00023002"/>
    </source>
</evidence>
<sequence length="413" mass="46390">MLRDAEVLAELMTRKADHTLPQAFYTDPGVFDADMRHIFYREWLLAGSVAEVPKAGSFITLQIGAYSVIVVRGADGEVRAFHNSCRHRGSRICQKDKGTAPKLVCPYHQWTYELDGRLIFARDMGADFDYSQYGLKPVHCRQAAGLVFICLAPVAPPFDALAEQAQRFVGPHRLDKTKVAHQSRIVEKGNWKLVMENNRECYHCSGAHPSLCRTFDDNPNIAGSGAGDAMEDPAITAHHKRCEEAGLPSRFTIDPANQWRFVRVPLIGTSESYTMDGKLAVGKLLEDMPIKRAGTVLFFHYPNTWNHFLSDHALTFRMMPIGPTETELTTTWLVHEDAKEGVDYDLKRLTEVWTATNDEDRKVVEENQLGVNSPGYEPGPYSPVQESGVMQFVDWYEATLRGRLTGRTVIAAE</sequence>
<keyword evidence="3" id="KW-0479">Metal-binding</keyword>
<dbReference type="PRINTS" id="PR00090">
    <property type="entry name" value="RNGDIOXGNASE"/>
</dbReference>
<dbReference type="InterPro" id="IPR015879">
    <property type="entry name" value="Ring_hydroxy_dOase_asu_C_dom"/>
</dbReference>
<dbReference type="GO" id="GO:0005506">
    <property type="term" value="F:iron ion binding"/>
    <property type="evidence" value="ECO:0007669"/>
    <property type="project" value="InterPro"/>
</dbReference>
<dbReference type="RefSeq" id="WP_119060493.1">
    <property type="nucleotide sequence ID" value="NZ_QXDF01000001.1"/>
</dbReference>
<dbReference type="PANTHER" id="PTHR43756:SF5">
    <property type="entry name" value="CHOLINE MONOOXYGENASE, CHLOROPLASTIC"/>
    <property type="match status" value="1"/>
</dbReference>
<keyword evidence="4" id="KW-0560">Oxidoreductase</keyword>
<comment type="caution">
    <text evidence="8">The sequence shown here is derived from an EMBL/GenBank/DDBJ whole genome shotgun (WGS) entry which is preliminary data.</text>
</comment>
<dbReference type="Pfam" id="PF00355">
    <property type="entry name" value="Rieske"/>
    <property type="match status" value="1"/>
</dbReference>
<proteinExistence type="predicted"/>
<keyword evidence="6" id="KW-0411">Iron-sulfur</keyword>
<dbReference type="EMBL" id="QXDF01000001">
    <property type="protein sequence ID" value="RIA55608.1"/>
    <property type="molecule type" value="Genomic_DNA"/>
</dbReference>
<dbReference type="InterPro" id="IPR017941">
    <property type="entry name" value="Rieske_2Fe-2S"/>
</dbReference>
<dbReference type="InterPro" id="IPR001663">
    <property type="entry name" value="Rng_hydr_dOase-A"/>
</dbReference>
<keyword evidence="2" id="KW-0001">2Fe-2S</keyword>
<evidence type="ECO:0000256" key="1">
    <source>
        <dbReference type="ARBA" id="ARBA00001962"/>
    </source>
</evidence>
<keyword evidence="9" id="KW-1185">Reference proteome</keyword>
<dbReference type="SUPFAM" id="SSF50022">
    <property type="entry name" value="ISP domain"/>
    <property type="match status" value="1"/>
</dbReference>
<dbReference type="CDD" id="cd08884">
    <property type="entry name" value="RHO_alpha_C_GbcA-like"/>
    <property type="match status" value="1"/>
</dbReference>
<keyword evidence="5" id="KW-0408">Iron</keyword>
<dbReference type="PANTHER" id="PTHR43756">
    <property type="entry name" value="CHOLINE MONOOXYGENASE, CHLOROPLASTIC"/>
    <property type="match status" value="1"/>
</dbReference>
<dbReference type="Gene3D" id="2.102.10.10">
    <property type="entry name" value="Rieske [2Fe-2S] iron-sulphur domain"/>
    <property type="match status" value="1"/>
</dbReference>
<evidence type="ECO:0000313" key="9">
    <source>
        <dbReference type="Proteomes" id="UP000266273"/>
    </source>
</evidence>
<evidence type="ECO:0000256" key="5">
    <source>
        <dbReference type="ARBA" id="ARBA00023004"/>
    </source>
</evidence>
<dbReference type="GO" id="GO:0051537">
    <property type="term" value="F:2 iron, 2 sulfur cluster binding"/>
    <property type="evidence" value="ECO:0007669"/>
    <property type="project" value="UniProtKB-KW"/>
</dbReference>
<evidence type="ECO:0000256" key="6">
    <source>
        <dbReference type="ARBA" id="ARBA00023014"/>
    </source>
</evidence>
<dbReference type="CDD" id="cd03469">
    <property type="entry name" value="Rieske_RO_Alpha_N"/>
    <property type="match status" value="1"/>
</dbReference>
<evidence type="ECO:0000256" key="3">
    <source>
        <dbReference type="ARBA" id="ARBA00022723"/>
    </source>
</evidence>
<dbReference type="GO" id="GO:0016491">
    <property type="term" value="F:oxidoreductase activity"/>
    <property type="evidence" value="ECO:0007669"/>
    <property type="project" value="UniProtKB-KW"/>
</dbReference>
<evidence type="ECO:0000259" key="7">
    <source>
        <dbReference type="PROSITE" id="PS51296"/>
    </source>
</evidence>
<reference evidence="8 9" key="1">
    <citation type="submission" date="2018-08" db="EMBL/GenBank/DDBJ databases">
        <title>Genomic Encyclopedia of Archaeal and Bacterial Type Strains, Phase II (KMG-II): from individual species to whole genera.</title>
        <authorList>
            <person name="Goeker M."/>
        </authorList>
    </citation>
    <scope>NUCLEOTIDE SEQUENCE [LARGE SCALE GENOMIC DNA]</scope>
    <source>
        <strain evidence="8 9">DSM 5002</strain>
    </source>
</reference>
<name>A0A397Q3J1_9HYPH</name>
<dbReference type="AlphaFoldDB" id="A0A397Q3J1"/>
<dbReference type="PROSITE" id="PS51296">
    <property type="entry name" value="RIESKE"/>
    <property type="match status" value="1"/>
</dbReference>
<comment type="cofactor">
    <cofactor evidence="1">
        <name>Fe cation</name>
        <dbReference type="ChEBI" id="CHEBI:24875"/>
    </cofactor>
</comment>
<dbReference type="SUPFAM" id="SSF55961">
    <property type="entry name" value="Bet v1-like"/>
    <property type="match status" value="1"/>
</dbReference>
<organism evidence="8 9">
    <name type="scientific">Dichotomicrobium thermohalophilum</name>
    <dbReference type="NCBI Taxonomy" id="933063"/>
    <lineage>
        <taxon>Bacteria</taxon>
        <taxon>Pseudomonadati</taxon>
        <taxon>Pseudomonadota</taxon>
        <taxon>Alphaproteobacteria</taxon>
        <taxon>Hyphomicrobiales</taxon>
        <taxon>Hyphomicrobiaceae</taxon>
        <taxon>Dichotomicrobium</taxon>
    </lineage>
</organism>
<gene>
    <name evidence="8" type="ORF">BXY53_0678</name>
</gene>
<accession>A0A397Q3J1</accession>
<dbReference type="InterPro" id="IPR036922">
    <property type="entry name" value="Rieske_2Fe-2S_sf"/>
</dbReference>
<dbReference type="Gene3D" id="3.90.380.10">
    <property type="entry name" value="Naphthalene 1,2-dioxygenase Alpha Subunit, Chain A, domain 1"/>
    <property type="match status" value="1"/>
</dbReference>
<protein>
    <submittedName>
        <fullName evidence="8">Rieske 2Fe-2S family protein</fullName>
    </submittedName>
</protein>
<feature type="domain" description="Rieske" evidence="7">
    <location>
        <begin position="43"/>
        <end position="149"/>
    </location>
</feature>
<dbReference type="OrthoDB" id="7456916at2"/>